<keyword evidence="1" id="KW-0175">Coiled coil</keyword>
<evidence type="ECO:0000256" key="2">
    <source>
        <dbReference type="SAM" id="MobiDB-lite"/>
    </source>
</evidence>
<comment type="caution">
    <text evidence="4">The sequence shown here is derived from an EMBL/GenBank/DDBJ whole genome shotgun (WGS) entry which is preliminary data.</text>
</comment>
<feature type="region of interest" description="Disordered" evidence="2">
    <location>
        <begin position="76"/>
        <end position="99"/>
    </location>
</feature>
<dbReference type="Pfam" id="PF02893">
    <property type="entry name" value="GRAM"/>
    <property type="match status" value="1"/>
</dbReference>
<reference evidence="4" key="1">
    <citation type="submission" date="2020-01" db="EMBL/GenBank/DDBJ databases">
        <title>Development of genomics and gene disruption for Polysphondylium violaceum indicates a role for the polyketide synthase stlB in stalk morphogenesis.</title>
        <authorList>
            <person name="Narita B."/>
            <person name="Kawabe Y."/>
            <person name="Kin K."/>
            <person name="Saito T."/>
            <person name="Gibbs R."/>
            <person name="Kuspa A."/>
            <person name="Muzny D."/>
            <person name="Queller D."/>
            <person name="Richards S."/>
            <person name="Strassman J."/>
            <person name="Sucgang R."/>
            <person name="Worley K."/>
            <person name="Schaap P."/>
        </authorList>
    </citation>
    <scope>NUCLEOTIDE SEQUENCE</scope>
    <source>
        <strain evidence="4">QSvi11</strain>
    </source>
</reference>
<evidence type="ECO:0000313" key="5">
    <source>
        <dbReference type="Proteomes" id="UP000695562"/>
    </source>
</evidence>
<proteinExistence type="predicted"/>
<dbReference type="Proteomes" id="UP000695562">
    <property type="component" value="Unassembled WGS sequence"/>
</dbReference>
<evidence type="ECO:0000259" key="3">
    <source>
        <dbReference type="Pfam" id="PF02893"/>
    </source>
</evidence>
<feature type="coiled-coil region" evidence="1">
    <location>
        <begin position="5"/>
        <end position="39"/>
    </location>
</feature>
<name>A0A8J4UXH7_9MYCE</name>
<accession>A0A8J4UXH7</accession>
<keyword evidence="5" id="KW-1185">Reference proteome</keyword>
<organism evidence="4 5">
    <name type="scientific">Polysphondylium violaceum</name>
    <dbReference type="NCBI Taxonomy" id="133409"/>
    <lineage>
        <taxon>Eukaryota</taxon>
        <taxon>Amoebozoa</taxon>
        <taxon>Evosea</taxon>
        <taxon>Eumycetozoa</taxon>
        <taxon>Dictyostelia</taxon>
        <taxon>Dictyosteliales</taxon>
        <taxon>Dictyosteliaceae</taxon>
        <taxon>Polysphondylium</taxon>
    </lineage>
</organism>
<feature type="domain" description="GRAM" evidence="3">
    <location>
        <begin position="96"/>
        <end position="199"/>
    </location>
</feature>
<evidence type="ECO:0000313" key="4">
    <source>
        <dbReference type="EMBL" id="KAF2070498.1"/>
    </source>
</evidence>
<dbReference type="InterPro" id="IPR004182">
    <property type="entry name" value="GRAM"/>
</dbReference>
<dbReference type="InterPro" id="IPR011993">
    <property type="entry name" value="PH-like_dom_sf"/>
</dbReference>
<sequence length="221" mass="25928">MQSEIDQLIHQIESLTRDKDLLNQDRRELYQQCLHLKEENLQLKLANIKYKEFIQSYDKDFQEIIVAPVDIPHECNISESDKDHKQQQQQHQQHNHKLRLPEGETSMKSYSCTYDIHTGSLNISQNYIYFVPHIGVIASTLHIGDDQSIVIPIRDIVSLNKTKNLKFVQCVELTVQDNQVKIFKNFIKRKECLRSIFQQAILIGHSIQTLRENSPDLDSYQ</sequence>
<gene>
    <name evidence="4" type="ORF">CYY_008181</name>
</gene>
<dbReference type="OrthoDB" id="16854at2759"/>
<dbReference type="Gene3D" id="2.30.29.30">
    <property type="entry name" value="Pleckstrin-homology domain (PH domain)/Phosphotyrosine-binding domain (PTB)"/>
    <property type="match status" value="1"/>
</dbReference>
<dbReference type="AlphaFoldDB" id="A0A8J4UXH7"/>
<evidence type="ECO:0000256" key="1">
    <source>
        <dbReference type="SAM" id="Coils"/>
    </source>
</evidence>
<protein>
    <recommendedName>
        <fullName evidence="3">GRAM domain-containing protein</fullName>
    </recommendedName>
</protein>
<dbReference type="EMBL" id="AJWJ01000483">
    <property type="protein sequence ID" value="KAF2070498.1"/>
    <property type="molecule type" value="Genomic_DNA"/>
</dbReference>